<dbReference type="Proteomes" id="UP000735302">
    <property type="component" value="Unassembled WGS sequence"/>
</dbReference>
<evidence type="ECO:0000313" key="1">
    <source>
        <dbReference type="EMBL" id="GFN88121.1"/>
    </source>
</evidence>
<evidence type="ECO:0008006" key="3">
    <source>
        <dbReference type="Google" id="ProtNLM"/>
    </source>
</evidence>
<evidence type="ECO:0000313" key="2">
    <source>
        <dbReference type="Proteomes" id="UP000735302"/>
    </source>
</evidence>
<protein>
    <recommendedName>
        <fullName evidence="3">SH2 domain-containing protein</fullName>
    </recommendedName>
</protein>
<reference evidence="1 2" key="1">
    <citation type="journal article" date="2021" name="Elife">
        <title>Chloroplast acquisition without the gene transfer in kleptoplastic sea slugs, Plakobranchus ocellatus.</title>
        <authorList>
            <person name="Maeda T."/>
            <person name="Takahashi S."/>
            <person name="Yoshida T."/>
            <person name="Shimamura S."/>
            <person name="Takaki Y."/>
            <person name="Nagai Y."/>
            <person name="Toyoda A."/>
            <person name="Suzuki Y."/>
            <person name="Arimoto A."/>
            <person name="Ishii H."/>
            <person name="Satoh N."/>
            <person name="Nishiyama T."/>
            <person name="Hasebe M."/>
            <person name="Maruyama T."/>
            <person name="Minagawa J."/>
            <person name="Obokata J."/>
            <person name="Shigenobu S."/>
        </authorList>
    </citation>
    <scope>NUCLEOTIDE SEQUENCE [LARGE SCALE GENOMIC DNA]</scope>
</reference>
<sequence length="318" mass="36281">MGYVNFTSDQLTNFLPCKFKDRALCSSMPSTWYCLRNLNDSGKFILRSDPYTDAGITKRLYMCLYLFQASKTKYVFFQGPEEDHPSPNLGQVLDIPESQPQPIDTDVCNLKHPFNASRHLVLIKKARAVCPTEFLAISDVSSSSSACTSQIDTCDTRKDVLLSNNTCSPMLLFTAGGLLSCVYSLTEGGMIYLTLLNHDTSVDHKNTYRFVCLELKMQGKKVLFTQVPMECSEFSQSQSPSLSMNYTMEPSCELLKRCLKTLINRVQIRAILFEDKDWAQRFMHDFIFTLLQRLLCYRVPYQGVLTANTKYRVGFYSK</sequence>
<accession>A0AAV3Z0Q8</accession>
<keyword evidence="2" id="KW-1185">Reference proteome</keyword>
<gene>
    <name evidence="1" type="ORF">PoB_001462700</name>
</gene>
<comment type="caution">
    <text evidence="1">The sequence shown here is derived from an EMBL/GenBank/DDBJ whole genome shotgun (WGS) entry which is preliminary data.</text>
</comment>
<organism evidence="1 2">
    <name type="scientific">Plakobranchus ocellatus</name>
    <dbReference type="NCBI Taxonomy" id="259542"/>
    <lineage>
        <taxon>Eukaryota</taxon>
        <taxon>Metazoa</taxon>
        <taxon>Spiralia</taxon>
        <taxon>Lophotrochozoa</taxon>
        <taxon>Mollusca</taxon>
        <taxon>Gastropoda</taxon>
        <taxon>Heterobranchia</taxon>
        <taxon>Euthyneura</taxon>
        <taxon>Panpulmonata</taxon>
        <taxon>Sacoglossa</taxon>
        <taxon>Placobranchoidea</taxon>
        <taxon>Plakobranchidae</taxon>
        <taxon>Plakobranchus</taxon>
    </lineage>
</organism>
<dbReference type="AlphaFoldDB" id="A0AAV3Z0Q8"/>
<proteinExistence type="predicted"/>
<dbReference type="EMBL" id="BLXT01001839">
    <property type="protein sequence ID" value="GFN88121.1"/>
    <property type="molecule type" value="Genomic_DNA"/>
</dbReference>
<name>A0AAV3Z0Q8_9GAST</name>